<protein>
    <submittedName>
        <fullName evidence="3">Uncharacterized protein</fullName>
    </submittedName>
</protein>
<evidence type="ECO:0000313" key="3">
    <source>
        <dbReference type="EMBL" id="XAY05377.1"/>
    </source>
</evidence>
<dbReference type="AlphaFoldDB" id="A0AAU7AUT0"/>
<dbReference type="KEGG" id="parq:DSM112329_02227"/>
<feature type="compositionally biased region" description="Basic and acidic residues" evidence="1">
    <location>
        <begin position="32"/>
        <end position="53"/>
    </location>
</feature>
<keyword evidence="2" id="KW-0812">Transmembrane</keyword>
<feature type="compositionally biased region" description="Pro residues" evidence="1">
    <location>
        <begin position="102"/>
        <end position="116"/>
    </location>
</feature>
<name>A0AAU7AUT0_9ACTN</name>
<dbReference type="RefSeq" id="WP_354701888.1">
    <property type="nucleotide sequence ID" value="NZ_CP114014.1"/>
</dbReference>
<proteinExistence type="predicted"/>
<sequence>MTLTKDTEIIALVLTVVVHIIGAGALIWGMIDRDDPDRGSWRDWWPKDDRGDDGPGPVAPEPQPQGGLVVPVLPESRPAPARVREGGRIGDLTPRPARRPAHPPAPQPAPSRTPAE</sequence>
<evidence type="ECO:0000256" key="2">
    <source>
        <dbReference type="SAM" id="Phobius"/>
    </source>
</evidence>
<organism evidence="3">
    <name type="scientific">Paraconexibacter sp. AEG42_29</name>
    <dbReference type="NCBI Taxonomy" id="2997339"/>
    <lineage>
        <taxon>Bacteria</taxon>
        <taxon>Bacillati</taxon>
        <taxon>Actinomycetota</taxon>
        <taxon>Thermoleophilia</taxon>
        <taxon>Solirubrobacterales</taxon>
        <taxon>Paraconexibacteraceae</taxon>
        <taxon>Paraconexibacter</taxon>
    </lineage>
</organism>
<dbReference type="EMBL" id="CP114014">
    <property type="protein sequence ID" value="XAY05377.1"/>
    <property type="molecule type" value="Genomic_DNA"/>
</dbReference>
<accession>A0AAU7AUT0</accession>
<gene>
    <name evidence="3" type="ORF">DSM112329_02227</name>
</gene>
<keyword evidence="2" id="KW-1133">Transmembrane helix</keyword>
<keyword evidence="2" id="KW-0472">Membrane</keyword>
<evidence type="ECO:0000256" key="1">
    <source>
        <dbReference type="SAM" id="MobiDB-lite"/>
    </source>
</evidence>
<reference evidence="3" key="1">
    <citation type="submission" date="2022-12" db="EMBL/GenBank/DDBJ databases">
        <title>Paraconexibacter alkalitolerans sp. nov. and Baekduia alba sp. nov., isolated from soil and emended description of the genera Paraconexibacter (Chun et al., 2020) and Baekduia (An et al., 2020).</title>
        <authorList>
            <person name="Vieira S."/>
            <person name="Huber K.J."/>
            <person name="Geppert A."/>
            <person name="Wolf J."/>
            <person name="Neumann-Schaal M."/>
            <person name="Muesken M."/>
            <person name="Overmann J."/>
        </authorList>
    </citation>
    <scope>NUCLEOTIDE SEQUENCE</scope>
    <source>
        <strain evidence="3">AEG42_29</strain>
    </source>
</reference>
<feature type="region of interest" description="Disordered" evidence="1">
    <location>
        <begin position="32"/>
        <end position="116"/>
    </location>
</feature>
<feature type="transmembrane region" description="Helical" evidence="2">
    <location>
        <begin position="9"/>
        <end position="31"/>
    </location>
</feature>